<evidence type="ECO:0000256" key="2">
    <source>
        <dbReference type="ARBA" id="ARBA00010270"/>
    </source>
</evidence>
<evidence type="ECO:0000313" key="9">
    <source>
        <dbReference type="EMBL" id="MCO6407110.1"/>
    </source>
</evidence>
<reference evidence="9 10" key="1">
    <citation type="submission" date="2020-01" db="EMBL/GenBank/DDBJ databases">
        <title>Genomes of bacteria type strains.</title>
        <authorList>
            <person name="Chen J."/>
            <person name="Zhu S."/>
            <person name="Yang J."/>
        </authorList>
    </citation>
    <scope>NUCLEOTIDE SEQUENCE [LARGE SCALE GENOMIC DNA]</scope>
    <source>
        <strain evidence="9 10">DSM 16655</strain>
    </source>
</reference>
<evidence type="ECO:0000256" key="4">
    <source>
        <dbReference type="ARBA" id="ARBA00022475"/>
    </source>
</evidence>
<comment type="function">
    <text evidence="6">Has immunoglobulin-binding and hemagglutination properties, and can bind to mannose. Essential for virulence. May be involved in LPS biosynthesis or polysaccharide transport.</text>
</comment>
<evidence type="ECO:0000256" key="8">
    <source>
        <dbReference type="SAM" id="SignalP"/>
    </source>
</evidence>
<name>A0ABT1CLP9_9HYPH</name>
<keyword evidence="7" id="KW-1133">Transmembrane helix</keyword>
<accession>A0ABT1CLP9</accession>
<dbReference type="Proteomes" id="UP001320715">
    <property type="component" value="Unassembled WGS sequence"/>
</dbReference>
<proteinExistence type="inferred from homology"/>
<keyword evidence="7" id="KW-0472">Membrane</keyword>
<gene>
    <name evidence="9" type="ORF">GTW23_02895</name>
</gene>
<evidence type="ECO:0000256" key="1">
    <source>
        <dbReference type="ARBA" id="ARBA00004167"/>
    </source>
</evidence>
<dbReference type="EMBL" id="JAAAML010000001">
    <property type="protein sequence ID" value="MCO6407110.1"/>
    <property type="molecule type" value="Genomic_DNA"/>
</dbReference>
<dbReference type="Pfam" id="PF07886">
    <property type="entry name" value="BA14K"/>
    <property type="match status" value="1"/>
</dbReference>
<evidence type="ECO:0000256" key="7">
    <source>
        <dbReference type="SAM" id="Phobius"/>
    </source>
</evidence>
<keyword evidence="4" id="KW-1003">Cell membrane</keyword>
<evidence type="ECO:0000256" key="3">
    <source>
        <dbReference type="ARBA" id="ARBA00020552"/>
    </source>
</evidence>
<keyword evidence="7" id="KW-0812">Transmembrane</keyword>
<dbReference type="InterPro" id="IPR012413">
    <property type="entry name" value="BA14K"/>
</dbReference>
<keyword evidence="8" id="KW-0732">Signal</keyword>
<feature type="signal peptide" evidence="8">
    <location>
        <begin position="1"/>
        <end position="29"/>
    </location>
</feature>
<keyword evidence="5" id="KW-0430">Lectin</keyword>
<feature type="chain" id="PRO_5047175186" description="Lectin-like protein BA14k" evidence="8">
    <location>
        <begin position="30"/>
        <end position="153"/>
    </location>
</feature>
<sequence>MNMFARKLGITLLTAATAFAPLTTGIASAGEAEFFDPNQPHLYRPHEQRWVNPNRSYRHHKYRGYRHHDNSDAIALGIIGLGAAAIIGGAIANSNQPRVIYRERSAPRAVSGGSYEPWSRSWYRYCANKYRSFNASTGTYRGYDGRDHFCVVR</sequence>
<protein>
    <recommendedName>
        <fullName evidence="3">Lectin-like protein BA14k</fullName>
    </recommendedName>
</protein>
<evidence type="ECO:0000313" key="10">
    <source>
        <dbReference type="Proteomes" id="UP001320715"/>
    </source>
</evidence>
<evidence type="ECO:0000256" key="6">
    <source>
        <dbReference type="ARBA" id="ARBA00025321"/>
    </source>
</evidence>
<comment type="subcellular location">
    <subcellularLocation>
        <location evidence="1">Membrane</location>
        <topology evidence="1">Single-pass membrane protein</topology>
    </subcellularLocation>
</comment>
<feature type="transmembrane region" description="Helical" evidence="7">
    <location>
        <begin position="73"/>
        <end position="92"/>
    </location>
</feature>
<comment type="similarity">
    <text evidence="2">Belongs to the BA14k family.</text>
</comment>
<dbReference type="RefSeq" id="WP_152007758.1">
    <property type="nucleotide sequence ID" value="NZ_JAAAML010000001.1"/>
</dbReference>
<organism evidence="9 10">
    <name type="scientific">Hoeflea alexandrii</name>
    <dbReference type="NCBI Taxonomy" id="288436"/>
    <lineage>
        <taxon>Bacteria</taxon>
        <taxon>Pseudomonadati</taxon>
        <taxon>Pseudomonadota</taxon>
        <taxon>Alphaproteobacteria</taxon>
        <taxon>Hyphomicrobiales</taxon>
        <taxon>Rhizobiaceae</taxon>
        <taxon>Hoeflea</taxon>
    </lineage>
</organism>
<evidence type="ECO:0000256" key="5">
    <source>
        <dbReference type="ARBA" id="ARBA00022734"/>
    </source>
</evidence>
<comment type="caution">
    <text evidence="9">The sequence shown here is derived from an EMBL/GenBank/DDBJ whole genome shotgun (WGS) entry which is preliminary data.</text>
</comment>
<keyword evidence="10" id="KW-1185">Reference proteome</keyword>